<reference evidence="5" key="1">
    <citation type="submission" date="2023-06" db="EMBL/GenBank/DDBJ databases">
        <title>Genome-scale phylogeny and comparative genomics of the fungal order Sordariales.</title>
        <authorList>
            <consortium name="Lawrence Berkeley National Laboratory"/>
            <person name="Hensen N."/>
            <person name="Bonometti L."/>
            <person name="Westerberg I."/>
            <person name="Brannstrom I.O."/>
            <person name="Guillou S."/>
            <person name="Cros-Aarteil S."/>
            <person name="Calhoun S."/>
            <person name="Haridas S."/>
            <person name="Kuo A."/>
            <person name="Mondo S."/>
            <person name="Pangilinan J."/>
            <person name="Riley R."/>
            <person name="Labutti K."/>
            <person name="Andreopoulos B."/>
            <person name="Lipzen A."/>
            <person name="Chen C."/>
            <person name="Yanf M."/>
            <person name="Daum C."/>
            <person name="Ng V."/>
            <person name="Clum A."/>
            <person name="Steindorff A."/>
            <person name="Ohm R."/>
            <person name="Martin F."/>
            <person name="Silar P."/>
            <person name="Natvig D."/>
            <person name="Lalanne C."/>
            <person name="Gautier V."/>
            <person name="Ament-Velasquez S.L."/>
            <person name="Kruys A."/>
            <person name="Hutchinson M.I."/>
            <person name="Powell A.J."/>
            <person name="Barry K."/>
            <person name="Miller A.N."/>
            <person name="Grigoriev I.V."/>
            <person name="Debuchy R."/>
            <person name="Gladieux P."/>
            <person name="Thoren M.H."/>
            <person name="Johannesson H."/>
        </authorList>
    </citation>
    <scope>NUCLEOTIDE SEQUENCE</scope>
    <source>
        <strain evidence="5">PSN4</strain>
    </source>
</reference>
<dbReference type="Pfam" id="PF12796">
    <property type="entry name" value="Ank_2"/>
    <property type="match status" value="4"/>
</dbReference>
<sequence length="1119" mass="122275">MSSSGHVYENITINATNVQLGDRYTSRGGAELLDEFRDQLFVTNASADLAKTARRSGKRADETCEWILTQEEYIRWDSAEGLQVLWLVGTAGIGKTVLSCFLVSHLQKDSARLPSKITIYHLCDYKDDGSPRNTAVGILRCVLYQLLEKQPDAFSWISSNHRHHHERQSLISDLDGVWNMLVGSLGKCGDDVRIRVVIDALDECDGASRVDLVGLLTSLPPSTNLKFIITTRPDDNIEAAAVQTAGHRVLRVDSAKIKTDLGVFIKQSVSELRLKRPSFPDGLLQSIKSKVESQADGTFLWVALIFKDFLTAATAKAALKKLDSLPSDLPGIYKRILDGIDDDVAEDAAFLLRWMVVARRSMSVTELATAQVLAHEGWSKQGIPPAAYIEQFKDGYKARSHLIRYDPEGDSVTLVHGSARDYLIGASCPTRYRVDTEAASIQVLDTCWRYWCFPEIQNGPVIVTRSATNILEPVIGKNWDRGSGRYRFLDYAMGELQDLKGYDRLRLVTAFVLFCPNLHTLPELRDLWLIGFASAGHTEGVSALISKGADVGVRSRVVDYHGHDKLLMPRHESFFAFASHSSHLNEDRTVLQWAAVGGHVETCKALIEGWADISAKGKFDRKTALHTAAESGHADQVMVSLLLDSGANMDDRDVTGATALLLALCAGRDGIAAFLLDRGADVSLSAPPPRIGGQPIEEVFPLGLAARTWETMLFPAARTGCHLSATRLLQPEKGVEVNAEDSDGYTALAVATEFGHYRVARVLAEGGGDLQWVDKKTKETLLHLAVGCGNASLVAWLAEIIPHMMNSVVDCSKHRIFNWKHPSRNLSEFPNTLDTSTNLLMEYSSISANTIAEPITPLHLATLLGDTKVFSTLFNSGAIFDERDNSSSRAINTAARRGNTDLVRFIVENGVSNPINELDHKGRAALHYATTGGLHATAESLVCNGSAEINTRTSEEETALHLAAWLSSPDDGTVSGAWLTNWLHESNAIKDAATTVRWLLEAGAEIDATTASGGYTALHIAVMQGNCPVVKTLLAHGANTHIRDREGRTALDLLTAAYQTEPWQLGWWNRRAYEMVGRLLKSEGGDTECKAQLAESLLSAGVSSQSNDSAVVVMSREGS</sequence>
<keyword evidence="6" id="KW-1185">Reference proteome</keyword>
<keyword evidence="2 3" id="KW-0040">ANK repeat</keyword>
<evidence type="ECO:0000256" key="1">
    <source>
        <dbReference type="ARBA" id="ARBA00022737"/>
    </source>
</evidence>
<evidence type="ECO:0000313" key="5">
    <source>
        <dbReference type="EMBL" id="KAK1756507.1"/>
    </source>
</evidence>
<feature type="repeat" description="ANK" evidence="3">
    <location>
        <begin position="655"/>
        <end position="687"/>
    </location>
</feature>
<name>A0AAJ0F786_9PEZI</name>
<feature type="repeat" description="ANK" evidence="3">
    <location>
        <begin position="1013"/>
        <end position="1045"/>
    </location>
</feature>
<dbReference type="PANTHER" id="PTHR24123">
    <property type="entry name" value="ANKYRIN REPEAT-CONTAINING"/>
    <property type="match status" value="1"/>
</dbReference>
<keyword evidence="1" id="KW-0677">Repeat</keyword>
<dbReference type="Pfam" id="PF24883">
    <property type="entry name" value="NPHP3_N"/>
    <property type="match status" value="1"/>
</dbReference>
<dbReference type="SMART" id="SM00248">
    <property type="entry name" value="ANK"/>
    <property type="match status" value="10"/>
</dbReference>
<dbReference type="InterPro" id="IPR051165">
    <property type="entry name" value="Multifunctional_ANK_Repeat"/>
</dbReference>
<evidence type="ECO:0000256" key="3">
    <source>
        <dbReference type="PROSITE-ProRule" id="PRU00023"/>
    </source>
</evidence>
<feature type="repeat" description="ANK" evidence="3">
    <location>
        <begin position="853"/>
        <end position="885"/>
    </location>
</feature>
<dbReference type="InterPro" id="IPR056884">
    <property type="entry name" value="NPHP3-like_N"/>
</dbReference>
<dbReference type="SUPFAM" id="SSF48403">
    <property type="entry name" value="Ankyrin repeat"/>
    <property type="match status" value="2"/>
</dbReference>
<feature type="domain" description="Nephrocystin 3-like N-terminal" evidence="4">
    <location>
        <begin position="62"/>
        <end position="232"/>
    </location>
</feature>
<feature type="repeat" description="ANK" evidence="3">
    <location>
        <begin position="743"/>
        <end position="775"/>
    </location>
</feature>
<evidence type="ECO:0000256" key="2">
    <source>
        <dbReference type="ARBA" id="ARBA00023043"/>
    </source>
</evidence>
<comment type="caution">
    <text evidence="5">The sequence shown here is derived from an EMBL/GenBank/DDBJ whole genome shotgun (WGS) entry which is preliminary data.</text>
</comment>
<dbReference type="AlphaFoldDB" id="A0AAJ0F786"/>
<dbReference type="PROSITE" id="PS50088">
    <property type="entry name" value="ANK_REPEAT"/>
    <property type="match status" value="6"/>
</dbReference>
<dbReference type="InterPro" id="IPR027417">
    <property type="entry name" value="P-loop_NTPase"/>
</dbReference>
<evidence type="ECO:0000313" key="6">
    <source>
        <dbReference type="Proteomes" id="UP001239445"/>
    </source>
</evidence>
<dbReference type="EMBL" id="MU839832">
    <property type="protein sequence ID" value="KAK1756507.1"/>
    <property type="molecule type" value="Genomic_DNA"/>
</dbReference>
<dbReference type="PANTHER" id="PTHR24123:SF33">
    <property type="entry name" value="PROTEIN HOS4"/>
    <property type="match status" value="1"/>
</dbReference>
<feature type="repeat" description="ANK" evidence="3">
    <location>
        <begin position="620"/>
        <end position="654"/>
    </location>
</feature>
<dbReference type="Proteomes" id="UP001239445">
    <property type="component" value="Unassembled WGS sequence"/>
</dbReference>
<dbReference type="Gene3D" id="1.25.40.20">
    <property type="entry name" value="Ankyrin repeat-containing domain"/>
    <property type="match status" value="4"/>
</dbReference>
<organism evidence="5 6">
    <name type="scientific">Echria macrotheca</name>
    <dbReference type="NCBI Taxonomy" id="438768"/>
    <lineage>
        <taxon>Eukaryota</taxon>
        <taxon>Fungi</taxon>
        <taxon>Dikarya</taxon>
        <taxon>Ascomycota</taxon>
        <taxon>Pezizomycotina</taxon>
        <taxon>Sordariomycetes</taxon>
        <taxon>Sordariomycetidae</taxon>
        <taxon>Sordariales</taxon>
        <taxon>Schizotheciaceae</taxon>
        <taxon>Echria</taxon>
    </lineage>
</organism>
<proteinExistence type="predicted"/>
<protein>
    <submittedName>
        <fullName evidence="5">Ankyrin repeat-containing domain protein</fullName>
    </submittedName>
</protein>
<dbReference type="SUPFAM" id="SSF52540">
    <property type="entry name" value="P-loop containing nucleoside triphosphate hydrolases"/>
    <property type="match status" value="1"/>
</dbReference>
<dbReference type="InterPro" id="IPR002110">
    <property type="entry name" value="Ankyrin_rpt"/>
</dbReference>
<dbReference type="InterPro" id="IPR036770">
    <property type="entry name" value="Ankyrin_rpt-contain_sf"/>
</dbReference>
<gene>
    <name evidence="5" type="ORF">QBC47DRAFT_343379</name>
</gene>
<dbReference type="PROSITE" id="PS50297">
    <property type="entry name" value="ANK_REP_REGION"/>
    <property type="match status" value="5"/>
</dbReference>
<evidence type="ECO:0000259" key="4">
    <source>
        <dbReference type="Pfam" id="PF24883"/>
    </source>
</evidence>
<feature type="repeat" description="ANK" evidence="3">
    <location>
        <begin position="586"/>
        <end position="618"/>
    </location>
</feature>
<dbReference type="Gene3D" id="3.40.50.300">
    <property type="entry name" value="P-loop containing nucleotide triphosphate hydrolases"/>
    <property type="match status" value="1"/>
</dbReference>
<accession>A0AAJ0F786</accession>